<feature type="transmembrane region" description="Helical" evidence="7">
    <location>
        <begin position="362"/>
        <end position="390"/>
    </location>
</feature>
<comment type="subcellular location">
    <subcellularLocation>
        <location evidence="1">Endoplasmic reticulum membrane</location>
        <topology evidence="1">Multi-pass membrane protein</topology>
    </subcellularLocation>
</comment>
<evidence type="ECO:0000259" key="8">
    <source>
        <dbReference type="Pfam" id="PF06762"/>
    </source>
</evidence>
<dbReference type="KEGG" id="cjap:GWK36_11120"/>
<evidence type="ECO:0000256" key="3">
    <source>
        <dbReference type="ARBA" id="ARBA00022692"/>
    </source>
</evidence>
<dbReference type="EMBL" id="CP048029">
    <property type="protein sequence ID" value="QIK38437.1"/>
    <property type="molecule type" value="Genomic_DNA"/>
</dbReference>
<evidence type="ECO:0000256" key="1">
    <source>
        <dbReference type="ARBA" id="ARBA00004477"/>
    </source>
</evidence>
<dbReference type="Pfam" id="PF25179">
    <property type="entry name" value="LMF1_C"/>
    <property type="match status" value="1"/>
</dbReference>
<keyword evidence="3 7" id="KW-0812">Transmembrane</keyword>
<dbReference type="InterPro" id="IPR009613">
    <property type="entry name" value="LMF"/>
</dbReference>
<feature type="domain" description="Lipase maturation factor 1/2 N-terminal" evidence="8">
    <location>
        <begin position="268"/>
        <end position="396"/>
    </location>
</feature>
<gene>
    <name evidence="10" type="ORF">GWK36_11120</name>
</gene>
<feature type="transmembrane region" description="Helical" evidence="7">
    <location>
        <begin position="431"/>
        <end position="453"/>
    </location>
</feature>
<evidence type="ECO:0000313" key="10">
    <source>
        <dbReference type="EMBL" id="QIK38437.1"/>
    </source>
</evidence>
<evidence type="ECO:0000259" key="9">
    <source>
        <dbReference type="Pfam" id="PF25179"/>
    </source>
</evidence>
<evidence type="ECO:0000256" key="7">
    <source>
        <dbReference type="SAM" id="Phobius"/>
    </source>
</evidence>
<organism evidence="10 11">
    <name type="scientific">Caldichromatium japonicum</name>
    <dbReference type="NCBI Taxonomy" id="2699430"/>
    <lineage>
        <taxon>Bacteria</taxon>
        <taxon>Pseudomonadati</taxon>
        <taxon>Pseudomonadota</taxon>
        <taxon>Gammaproteobacteria</taxon>
        <taxon>Chromatiales</taxon>
        <taxon>Chromatiaceae</taxon>
        <taxon>Caldichromatium</taxon>
    </lineage>
</organism>
<reference evidence="11" key="1">
    <citation type="submission" date="2020-01" db="EMBL/GenBank/DDBJ databases">
        <title>Caldichromatium gen. nov., sp. nov., a thermophilic purple sulfur bacterium member of the family Chromatiaceae isolated from Nakabusa hot spring, Japan.</title>
        <authorList>
            <person name="Saini M.K."/>
            <person name="Hanada S."/>
            <person name="Tank M."/>
        </authorList>
    </citation>
    <scope>NUCLEOTIDE SEQUENCE [LARGE SCALE GENOMIC DNA]</scope>
    <source>
        <strain evidence="11">No.7</strain>
    </source>
</reference>
<dbReference type="InterPro" id="IPR057434">
    <property type="entry name" value="LMF1/2_N"/>
</dbReference>
<feature type="domain" description="Lipase maturation factor 1/2 C-terminal" evidence="9">
    <location>
        <begin position="472"/>
        <end position="601"/>
    </location>
</feature>
<keyword evidence="11" id="KW-1185">Reference proteome</keyword>
<keyword evidence="6 7" id="KW-0472">Membrane</keyword>
<sequence length="603" mass="67510">MAMPAEVVLSKAHASGSYQLVAWAFLRALGLIYTAAFVSLAVQILGLAGSQGIYPLTEQLQWARAQYGELGWLAYPSLFWLAAGDWPLCIVAWGGVVCGLLLTAWPWISEPNRVGNLAVAHGSAGASKHDVSALPSSLSIPAKTGIQKHHAERVPPTLLTWVLLRLRRSGSWGERALLGLLYLGYLSLVQAGQVFTNFQWDFLLLEAGFLALFLPGARLVPRSDGVPGCNADSAPAHPVPALPDPSGRVFGWPNLSAAVGHAMRALQGTPLIVWLFRWLLFRLRFESGLAKLFSGDPSWRDLTAVEHYLETQPLPHIGAWYAHQLPDWALRLGTAGTILVEMILPIFILMPRPWRLTAAWATILWQVLIIATSNHNFFNLLTIVLCLFLFEDRDLAWLDRSLSVVGCALRSLRPSAAAAGGHTMRWSLLPALTFLAALVLVPLSLIHAAELIWRRPLEPLSGWTVWLDRFYIANRYHVFAEVPKVRLEVQVEVSADGKDWEELDFRYRPDRLDQPPRWAIPHQPRLDWLIWFVPQHPLFLEPYARFVERLQVGSGPVIRLLARPPLGGGPVRFVRLKLWRYRFTGPEEQGATGQWWRRESLGP</sequence>
<accession>A0A6G7VF68</accession>
<dbReference type="Proteomes" id="UP000502699">
    <property type="component" value="Chromosome"/>
</dbReference>
<dbReference type="RefSeq" id="WP_166271195.1">
    <property type="nucleotide sequence ID" value="NZ_CP048029.1"/>
</dbReference>
<feature type="transmembrane region" description="Helical" evidence="7">
    <location>
        <begin position="90"/>
        <end position="108"/>
    </location>
</feature>
<proteinExistence type="inferred from homology"/>
<evidence type="ECO:0000256" key="4">
    <source>
        <dbReference type="ARBA" id="ARBA00022824"/>
    </source>
</evidence>
<feature type="transmembrane region" description="Helical" evidence="7">
    <location>
        <begin position="20"/>
        <end position="46"/>
    </location>
</feature>
<evidence type="ECO:0000256" key="5">
    <source>
        <dbReference type="ARBA" id="ARBA00022989"/>
    </source>
</evidence>
<name>A0A6G7VF68_9GAMM</name>
<keyword evidence="4" id="KW-0256">Endoplasmic reticulum</keyword>
<comment type="similarity">
    <text evidence="2">Belongs to the lipase maturation factor family.</text>
</comment>
<dbReference type="PANTHER" id="PTHR14463">
    <property type="entry name" value="LIPASE MATURATION FACTOR"/>
    <property type="match status" value="1"/>
</dbReference>
<protein>
    <submittedName>
        <fullName evidence="10">Lipase maturation factor family protein</fullName>
    </submittedName>
</protein>
<dbReference type="Pfam" id="PF06762">
    <property type="entry name" value="LMF1"/>
    <property type="match status" value="1"/>
</dbReference>
<dbReference type="AlphaFoldDB" id="A0A6G7VF68"/>
<evidence type="ECO:0000256" key="2">
    <source>
        <dbReference type="ARBA" id="ARBA00005512"/>
    </source>
</evidence>
<dbReference type="GO" id="GO:0051604">
    <property type="term" value="P:protein maturation"/>
    <property type="evidence" value="ECO:0007669"/>
    <property type="project" value="InterPro"/>
</dbReference>
<dbReference type="InterPro" id="IPR057433">
    <property type="entry name" value="LMF1/2_C"/>
</dbReference>
<keyword evidence="5 7" id="KW-1133">Transmembrane helix</keyword>
<feature type="transmembrane region" description="Helical" evidence="7">
    <location>
        <begin position="328"/>
        <end position="350"/>
    </location>
</feature>
<evidence type="ECO:0000256" key="6">
    <source>
        <dbReference type="ARBA" id="ARBA00023136"/>
    </source>
</evidence>
<evidence type="ECO:0000313" key="11">
    <source>
        <dbReference type="Proteomes" id="UP000502699"/>
    </source>
</evidence>